<dbReference type="Proteomes" id="UP000187408">
    <property type="component" value="Unassembled WGS sequence"/>
</dbReference>
<evidence type="ECO:0000313" key="5">
    <source>
        <dbReference type="EMBL" id="OMH41154.1"/>
    </source>
</evidence>
<feature type="region of interest" description="Disordered" evidence="3">
    <location>
        <begin position="239"/>
        <end position="258"/>
    </location>
</feature>
<dbReference type="GO" id="GO:0000160">
    <property type="term" value="P:phosphorelay signal transduction system"/>
    <property type="evidence" value="ECO:0007669"/>
    <property type="project" value="InterPro"/>
</dbReference>
<keyword evidence="1" id="KW-0597">Phosphoprotein</keyword>
<evidence type="ECO:0000256" key="1">
    <source>
        <dbReference type="ARBA" id="ARBA00022553"/>
    </source>
</evidence>
<feature type="domain" description="Response regulatory" evidence="4">
    <location>
        <begin position="2"/>
        <end position="114"/>
    </location>
</feature>
<keyword evidence="6" id="KW-1185">Reference proteome</keyword>
<dbReference type="STRING" id="1914305.BLW93_01305"/>
<comment type="caution">
    <text evidence="5">The sequence shown here is derived from an EMBL/GenBank/DDBJ whole genome shotgun (WGS) entry which is preliminary data.</text>
</comment>
<evidence type="ECO:0000259" key="4">
    <source>
        <dbReference type="PROSITE" id="PS50110"/>
    </source>
</evidence>
<dbReference type="InterPro" id="IPR050595">
    <property type="entry name" value="Bact_response_regulator"/>
</dbReference>
<name>A0A1R1MN89_9BACT</name>
<dbReference type="OrthoDB" id="13908at2"/>
<dbReference type="AlphaFoldDB" id="A0A1R1MN89"/>
<sequence>MKVLYADAKKTWHTLMEKVLKPRGVELIHAETLKEVLNKVNTEKPEVAVINVSLKNGKAYEIIPNVLAAGVPVILIGLKSEGFDEEKAKQMGVKFILPKPFTVDELFRLINEARLEKSKVEVKKEEPGIVLTGGKKEHAEDVEITPTEEIIEIEPSGENLINIDDESELEPISIEPQSEEESIAIQPIEGGLSLEIPETEEEEKVEKEKLAQAFGISKEQPKIEYKEIKEEISPVEEKTAQVSQKTEETVIEKTTATPASVPSQIDINSLKQEIKQELLKEFRKEMEETIKSVAWEVIPDMAEKVIREEIEKFIRSRLV</sequence>
<proteinExistence type="predicted"/>
<dbReference type="Pfam" id="PF00072">
    <property type="entry name" value="Response_reg"/>
    <property type="match status" value="1"/>
</dbReference>
<dbReference type="EMBL" id="MOEN01000003">
    <property type="protein sequence ID" value="OMH41154.1"/>
    <property type="molecule type" value="Genomic_DNA"/>
</dbReference>
<dbReference type="PANTHER" id="PTHR44591">
    <property type="entry name" value="STRESS RESPONSE REGULATOR PROTEIN 1"/>
    <property type="match status" value="1"/>
</dbReference>
<gene>
    <name evidence="5" type="ORF">BLW93_01305</name>
</gene>
<feature type="compositionally biased region" description="Basic and acidic residues" evidence="3">
    <location>
        <begin position="239"/>
        <end position="251"/>
    </location>
</feature>
<reference evidence="5 6" key="1">
    <citation type="submission" date="2016-10" db="EMBL/GenBank/DDBJ databases">
        <title>Genome sequence of a sulfur-reducing bacterium Desulfurobacterium indicum K6013.</title>
        <authorList>
            <person name="Cao J."/>
            <person name="Shao Z."/>
            <person name="Alain K."/>
            <person name="Jebbar M."/>
        </authorList>
    </citation>
    <scope>NUCLEOTIDE SEQUENCE [LARGE SCALE GENOMIC DNA]</scope>
    <source>
        <strain evidence="5 6">K6013</strain>
    </source>
</reference>
<dbReference type="InterPro" id="IPR001789">
    <property type="entry name" value="Sig_transdc_resp-reg_receiver"/>
</dbReference>
<organism evidence="5 6">
    <name type="scientific">Desulfurobacterium indicum</name>
    <dbReference type="NCBI Taxonomy" id="1914305"/>
    <lineage>
        <taxon>Bacteria</taxon>
        <taxon>Pseudomonadati</taxon>
        <taxon>Aquificota</taxon>
        <taxon>Aquificia</taxon>
        <taxon>Desulfurobacteriales</taxon>
        <taxon>Desulfurobacteriaceae</taxon>
        <taxon>Desulfurobacterium</taxon>
    </lineage>
</organism>
<accession>A0A1R1MN89</accession>
<protein>
    <recommendedName>
        <fullName evidence="4">Response regulatory domain-containing protein</fullName>
    </recommendedName>
</protein>
<dbReference type="SUPFAM" id="SSF52172">
    <property type="entry name" value="CheY-like"/>
    <property type="match status" value="1"/>
</dbReference>
<dbReference type="InterPro" id="IPR011006">
    <property type="entry name" value="CheY-like_superfamily"/>
</dbReference>
<dbReference type="PROSITE" id="PS50110">
    <property type="entry name" value="RESPONSE_REGULATORY"/>
    <property type="match status" value="1"/>
</dbReference>
<evidence type="ECO:0000256" key="2">
    <source>
        <dbReference type="PROSITE-ProRule" id="PRU00169"/>
    </source>
</evidence>
<dbReference type="Gene3D" id="3.40.50.2300">
    <property type="match status" value="1"/>
</dbReference>
<dbReference type="RefSeq" id="WP_076712311.1">
    <property type="nucleotide sequence ID" value="NZ_MOEN01000003.1"/>
</dbReference>
<evidence type="ECO:0000313" key="6">
    <source>
        <dbReference type="Proteomes" id="UP000187408"/>
    </source>
</evidence>
<comment type="caution">
    <text evidence="2">Lacks conserved residue(s) required for the propagation of feature annotation.</text>
</comment>
<dbReference type="PANTHER" id="PTHR44591:SF3">
    <property type="entry name" value="RESPONSE REGULATORY DOMAIN-CONTAINING PROTEIN"/>
    <property type="match status" value="1"/>
</dbReference>
<dbReference type="SMART" id="SM00448">
    <property type="entry name" value="REC"/>
    <property type="match status" value="1"/>
</dbReference>
<evidence type="ECO:0000256" key="3">
    <source>
        <dbReference type="SAM" id="MobiDB-lite"/>
    </source>
</evidence>